<reference evidence="1 2" key="1">
    <citation type="submission" date="2019-02" db="EMBL/GenBank/DDBJ databases">
        <title>Deep-cultivation of Planctomycetes and their phenomic and genomic characterization uncovers novel biology.</title>
        <authorList>
            <person name="Wiegand S."/>
            <person name="Jogler M."/>
            <person name="Boedeker C."/>
            <person name="Pinto D."/>
            <person name="Vollmers J."/>
            <person name="Rivas-Marin E."/>
            <person name="Kohn T."/>
            <person name="Peeters S.H."/>
            <person name="Heuer A."/>
            <person name="Rast P."/>
            <person name="Oberbeckmann S."/>
            <person name="Bunk B."/>
            <person name="Jeske O."/>
            <person name="Meyerdierks A."/>
            <person name="Storesund J.E."/>
            <person name="Kallscheuer N."/>
            <person name="Luecker S."/>
            <person name="Lage O.M."/>
            <person name="Pohl T."/>
            <person name="Merkel B.J."/>
            <person name="Hornburger P."/>
            <person name="Mueller R.-W."/>
            <person name="Bruemmer F."/>
            <person name="Labrenz M."/>
            <person name="Spormann A.M."/>
            <person name="Op den Camp H."/>
            <person name="Overmann J."/>
            <person name="Amann R."/>
            <person name="Jetten M.S.M."/>
            <person name="Mascher T."/>
            <person name="Medema M.H."/>
            <person name="Devos D.P."/>
            <person name="Kaster A.-K."/>
            <person name="Ovreas L."/>
            <person name="Rohde M."/>
            <person name="Galperin M.Y."/>
            <person name="Jogler C."/>
        </authorList>
    </citation>
    <scope>NUCLEOTIDE SEQUENCE [LARGE SCALE GENOMIC DNA]</scope>
    <source>
        <strain evidence="1 2">TBK1r</strain>
    </source>
</reference>
<dbReference type="Proteomes" id="UP000318081">
    <property type="component" value="Chromosome"/>
</dbReference>
<dbReference type="EMBL" id="CP036432">
    <property type="protein sequence ID" value="QDV84473.1"/>
    <property type="molecule type" value="Genomic_DNA"/>
</dbReference>
<dbReference type="RefSeq" id="WP_145212757.1">
    <property type="nucleotide sequence ID" value="NZ_CP036432.1"/>
</dbReference>
<proteinExistence type="predicted"/>
<keyword evidence="2" id="KW-1185">Reference proteome</keyword>
<gene>
    <name evidence="1" type="ORF">TBK1r_34220</name>
</gene>
<evidence type="ECO:0000313" key="1">
    <source>
        <dbReference type="EMBL" id="QDV84473.1"/>
    </source>
</evidence>
<evidence type="ECO:0000313" key="2">
    <source>
        <dbReference type="Proteomes" id="UP000318081"/>
    </source>
</evidence>
<accession>A0ABX5XR42</accession>
<name>A0ABX5XR42_9BACT</name>
<organism evidence="1 2">
    <name type="scientific">Stieleria magnilauensis</name>
    <dbReference type="NCBI Taxonomy" id="2527963"/>
    <lineage>
        <taxon>Bacteria</taxon>
        <taxon>Pseudomonadati</taxon>
        <taxon>Planctomycetota</taxon>
        <taxon>Planctomycetia</taxon>
        <taxon>Pirellulales</taxon>
        <taxon>Pirellulaceae</taxon>
        <taxon>Stieleria</taxon>
    </lineage>
</organism>
<sequence length="148" mass="15912">MNALQANTPCYVLLDGKQRLAPKLIAPDSGPQCVAIYGFSDKQPYDLFIANSKLALTPYPLVKGYLKNQITESSDVIHLVVIDATGPQQSPLNAATVDCVLQAQQQNANQVSVSFRLTLDGDAKAYRVEKASPGLDETSQSVETQSTA</sequence>
<protein>
    <submittedName>
        <fullName evidence="1">Uncharacterized protein</fullName>
    </submittedName>
</protein>